<protein>
    <recommendedName>
        <fullName evidence="9">BZIP domain-containing protein</fullName>
    </recommendedName>
</protein>
<dbReference type="GO" id="GO:0001228">
    <property type="term" value="F:DNA-binding transcription activator activity, RNA polymerase II-specific"/>
    <property type="evidence" value="ECO:0007669"/>
    <property type="project" value="TreeGrafter"/>
</dbReference>
<dbReference type="GO" id="GO:0000977">
    <property type="term" value="F:RNA polymerase II transcription regulatory region sequence-specific DNA binding"/>
    <property type="evidence" value="ECO:0007669"/>
    <property type="project" value="TreeGrafter"/>
</dbReference>
<dbReference type="Pfam" id="PF00170">
    <property type="entry name" value="bZIP_1"/>
    <property type="match status" value="1"/>
</dbReference>
<evidence type="ECO:0000256" key="6">
    <source>
        <dbReference type="ARBA" id="ARBA00023242"/>
    </source>
</evidence>
<sequence>MTEMSFLSSEVLSGLGTEESLGLLDDYLEVAKHFKPHGFSSDKAKADSSEWLAVDGLVSASNDGKEDAFFGTDWMLEKTDLKEFDFDALLGIDDLEPCQMIQETIKEPPHVQETTKEPPPQMVAPFTFLQPLPLSSGVQSSTPDYSFSLELGSEVDIFEGAWKPDSTCTKEEDAPSDHDSGICMSPESCLGSPSTSRGSPSRSPPSPGVLCGSACPKPYDPPGEKMVAAQVKGEKLDKKYRQKKRVEQEVLTGECKAVEKKNEALQERADSLAEEIQYMKDSIEEVCKARGKKRVLQLRVVRSVNVLVHRSLAL</sequence>
<dbReference type="GO" id="GO:1990589">
    <property type="term" value="C:ATF4-CREB1 transcription factor complex"/>
    <property type="evidence" value="ECO:0007669"/>
    <property type="project" value="TreeGrafter"/>
</dbReference>
<evidence type="ECO:0000313" key="10">
    <source>
        <dbReference type="Ensembl" id="ENSPPAP00000002562.1"/>
    </source>
</evidence>
<feature type="domain" description="BZIP" evidence="9">
    <location>
        <begin position="238"/>
        <end position="283"/>
    </location>
</feature>
<evidence type="ECO:0000256" key="2">
    <source>
        <dbReference type="ARBA" id="ARBA00007163"/>
    </source>
</evidence>
<dbReference type="GeneTree" id="ENSGT00530000063801"/>
<accession>A0A2R8ZCE5</accession>
<feature type="compositionally biased region" description="Basic and acidic residues" evidence="8">
    <location>
        <begin position="168"/>
        <end position="180"/>
    </location>
</feature>
<evidence type="ECO:0000259" key="9">
    <source>
        <dbReference type="Pfam" id="PF00170"/>
    </source>
</evidence>
<dbReference type="InterPro" id="IPR046347">
    <property type="entry name" value="bZIP_sf"/>
</dbReference>
<keyword evidence="6" id="KW-0539">Nucleus</keyword>
<dbReference type="Ensembl" id="ENSPPAT00000012236.1">
    <property type="protein sequence ID" value="ENSPPAP00000002562.1"/>
    <property type="gene ID" value="ENSPPAG00000011214.1"/>
</dbReference>
<comment type="similarity">
    <text evidence="2">Belongs to the bZIP family.</text>
</comment>
<feature type="region of interest" description="Disordered" evidence="8">
    <location>
        <begin position="165"/>
        <end position="215"/>
    </location>
</feature>
<dbReference type="Gene3D" id="1.20.5.170">
    <property type="match status" value="1"/>
</dbReference>
<feature type="compositionally biased region" description="Low complexity" evidence="8">
    <location>
        <begin position="191"/>
        <end position="201"/>
    </location>
</feature>
<comment type="subcellular location">
    <subcellularLocation>
        <location evidence="1">Nucleus</location>
    </subcellularLocation>
</comment>
<feature type="coiled-coil region" evidence="7">
    <location>
        <begin position="248"/>
        <end position="282"/>
    </location>
</feature>
<keyword evidence="5" id="KW-0804">Transcription</keyword>
<evidence type="ECO:0000256" key="1">
    <source>
        <dbReference type="ARBA" id="ARBA00004123"/>
    </source>
</evidence>
<organism evidence="10 11">
    <name type="scientific">Pan paniscus</name>
    <name type="common">Pygmy chimpanzee</name>
    <name type="synonym">Bonobo</name>
    <dbReference type="NCBI Taxonomy" id="9597"/>
    <lineage>
        <taxon>Eukaryota</taxon>
        <taxon>Metazoa</taxon>
        <taxon>Chordata</taxon>
        <taxon>Craniata</taxon>
        <taxon>Vertebrata</taxon>
        <taxon>Euteleostomi</taxon>
        <taxon>Mammalia</taxon>
        <taxon>Eutheria</taxon>
        <taxon>Euarchontoglires</taxon>
        <taxon>Primates</taxon>
        <taxon>Haplorrhini</taxon>
        <taxon>Catarrhini</taxon>
        <taxon>Hominidae</taxon>
        <taxon>Pan</taxon>
    </lineage>
</organism>
<reference evidence="10" key="2">
    <citation type="submission" date="2025-09" db="UniProtKB">
        <authorList>
            <consortium name="Ensembl"/>
        </authorList>
    </citation>
    <scope>IDENTIFICATION</scope>
</reference>
<dbReference type="AlphaFoldDB" id="A0A2R8ZCE5"/>
<dbReference type="PANTHER" id="PTHR13044:SF36">
    <property type="entry name" value="CYCLIC AMP-DEPENDENT TRANSCRIPTION FACTOR ATF-4"/>
    <property type="match status" value="1"/>
</dbReference>
<name>A0A2R8ZCE5_PANPA</name>
<evidence type="ECO:0000256" key="3">
    <source>
        <dbReference type="ARBA" id="ARBA00023015"/>
    </source>
</evidence>
<keyword evidence="7" id="KW-0175">Coiled coil</keyword>
<evidence type="ECO:0000313" key="11">
    <source>
        <dbReference type="Proteomes" id="UP000240080"/>
    </source>
</evidence>
<dbReference type="OMA" id="WVSASND"/>
<dbReference type="PANTHER" id="PTHR13044">
    <property type="entry name" value="ACTIVATING TRANSCRIPTION FACTOR ATF 4/5"/>
    <property type="match status" value="1"/>
</dbReference>
<dbReference type="GO" id="GO:0042981">
    <property type="term" value="P:regulation of apoptotic process"/>
    <property type="evidence" value="ECO:0007669"/>
    <property type="project" value="UniProtKB-ARBA"/>
</dbReference>
<evidence type="ECO:0000256" key="7">
    <source>
        <dbReference type="SAM" id="Coils"/>
    </source>
</evidence>
<evidence type="ECO:0000256" key="8">
    <source>
        <dbReference type="SAM" id="MobiDB-lite"/>
    </source>
</evidence>
<evidence type="ECO:0000256" key="4">
    <source>
        <dbReference type="ARBA" id="ARBA00023125"/>
    </source>
</evidence>
<keyword evidence="3" id="KW-0805">Transcription regulation</keyword>
<evidence type="ECO:0000256" key="5">
    <source>
        <dbReference type="ARBA" id="ARBA00023163"/>
    </source>
</evidence>
<dbReference type="Bgee" id="ENSPPAG00000011214">
    <property type="expression patterns" value="Expressed in liver and 6 other cell types or tissues"/>
</dbReference>
<dbReference type="GO" id="GO:1990590">
    <property type="term" value="C:ATF1-ATF4 transcription factor complex"/>
    <property type="evidence" value="ECO:0007669"/>
    <property type="project" value="TreeGrafter"/>
</dbReference>
<proteinExistence type="inferred from homology"/>
<keyword evidence="4" id="KW-0238">DNA-binding</keyword>
<dbReference type="STRING" id="9597.ENSPPAP00000002562"/>
<reference evidence="10" key="1">
    <citation type="submission" date="2025-08" db="UniProtKB">
        <authorList>
            <consortium name="Ensembl"/>
        </authorList>
    </citation>
    <scope>IDENTIFICATION</scope>
</reference>
<dbReference type="CDD" id="cd14692">
    <property type="entry name" value="bZIP_ATF4"/>
    <property type="match status" value="1"/>
</dbReference>
<dbReference type="InterPro" id="IPR004827">
    <property type="entry name" value="bZIP"/>
</dbReference>
<dbReference type="SUPFAM" id="SSF57959">
    <property type="entry name" value="Leucine zipper domain"/>
    <property type="match status" value="1"/>
</dbReference>
<dbReference type="Proteomes" id="UP000240080">
    <property type="component" value="Unplaced"/>
</dbReference>
<keyword evidence="11" id="KW-1185">Reference proteome</keyword>